<reference evidence="1" key="1">
    <citation type="submission" date="2018-02" db="EMBL/GenBank/DDBJ databases">
        <title>Rhizophora mucronata_Transcriptome.</title>
        <authorList>
            <person name="Meera S.P."/>
            <person name="Sreeshan A."/>
            <person name="Augustine A."/>
        </authorList>
    </citation>
    <scope>NUCLEOTIDE SEQUENCE</scope>
    <source>
        <tissue evidence="1">Leaf</tissue>
    </source>
</reference>
<dbReference type="AlphaFoldDB" id="A0A2P2NRM0"/>
<accession>A0A2P2NRM0</accession>
<name>A0A2P2NRM0_RHIMU</name>
<sequence length="39" mass="4907">MQFLIMVTSFDYRNLQIPISQRKKIHNLYQYNFSLVWNR</sequence>
<organism evidence="1">
    <name type="scientific">Rhizophora mucronata</name>
    <name type="common">Asiatic mangrove</name>
    <dbReference type="NCBI Taxonomy" id="61149"/>
    <lineage>
        <taxon>Eukaryota</taxon>
        <taxon>Viridiplantae</taxon>
        <taxon>Streptophyta</taxon>
        <taxon>Embryophyta</taxon>
        <taxon>Tracheophyta</taxon>
        <taxon>Spermatophyta</taxon>
        <taxon>Magnoliopsida</taxon>
        <taxon>eudicotyledons</taxon>
        <taxon>Gunneridae</taxon>
        <taxon>Pentapetalae</taxon>
        <taxon>rosids</taxon>
        <taxon>fabids</taxon>
        <taxon>Malpighiales</taxon>
        <taxon>Rhizophoraceae</taxon>
        <taxon>Rhizophora</taxon>
    </lineage>
</organism>
<dbReference type="EMBL" id="GGEC01064652">
    <property type="protein sequence ID" value="MBX45136.1"/>
    <property type="molecule type" value="Transcribed_RNA"/>
</dbReference>
<evidence type="ECO:0000313" key="1">
    <source>
        <dbReference type="EMBL" id="MBX45136.1"/>
    </source>
</evidence>
<protein>
    <submittedName>
        <fullName evidence="1">Uncharacterized protein</fullName>
    </submittedName>
</protein>
<proteinExistence type="predicted"/>